<dbReference type="Proteomes" id="UP000320475">
    <property type="component" value="Unassembled WGS sequence"/>
</dbReference>
<proteinExistence type="predicted"/>
<evidence type="ECO:0000313" key="2">
    <source>
        <dbReference type="EMBL" id="TPX34594.1"/>
    </source>
</evidence>
<evidence type="ECO:0000313" key="3">
    <source>
        <dbReference type="Proteomes" id="UP000320475"/>
    </source>
</evidence>
<name>A0A507C9F3_9FUNG</name>
<reference evidence="2 3" key="1">
    <citation type="journal article" date="2019" name="Sci. Rep.">
        <title>Comparative genomics of chytrid fungi reveal insights into the obligate biotrophic and pathogenic lifestyle of Synchytrium endobioticum.</title>
        <authorList>
            <person name="van de Vossenberg B.T.L.H."/>
            <person name="Warris S."/>
            <person name="Nguyen H.D.T."/>
            <person name="van Gent-Pelzer M.P.E."/>
            <person name="Joly D.L."/>
            <person name="van de Geest H.C."/>
            <person name="Bonants P.J.M."/>
            <person name="Smith D.S."/>
            <person name="Levesque C.A."/>
            <person name="van der Lee T.A.J."/>
        </authorList>
    </citation>
    <scope>NUCLEOTIDE SEQUENCE [LARGE SCALE GENOMIC DNA]</scope>
    <source>
        <strain evidence="2 3">LEV6574</strain>
    </source>
</reference>
<organism evidence="2 3">
    <name type="scientific">Synchytrium endobioticum</name>
    <dbReference type="NCBI Taxonomy" id="286115"/>
    <lineage>
        <taxon>Eukaryota</taxon>
        <taxon>Fungi</taxon>
        <taxon>Fungi incertae sedis</taxon>
        <taxon>Chytridiomycota</taxon>
        <taxon>Chytridiomycota incertae sedis</taxon>
        <taxon>Chytridiomycetes</taxon>
        <taxon>Synchytriales</taxon>
        <taxon>Synchytriaceae</taxon>
        <taxon>Synchytrium</taxon>
    </lineage>
</organism>
<dbReference type="EMBL" id="QEAM01000818">
    <property type="protein sequence ID" value="TPX34594.1"/>
    <property type="molecule type" value="Genomic_DNA"/>
</dbReference>
<feature type="non-terminal residue" evidence="2">
    <location>
        <position position="82"/>
    </location>
</feature>
<comment type="caution">
    <text evidence="2">The sequence shown here is derived from an EMBL/GenBank/DDBJ whole genome shotgun (WGS) entry which is preliminary data.</text>
</comment>
<feature type="region of interest" description="Disordered" evidence="1">
    <location>
        <begin position="1"/>
        <end position="82"/>
    </location>
</feature>
<dbReference type="AlphaFoldDB" id="A0A507C9F3"/>
<accession>A0A507C9F3</accession>
<sequence>MADEWNTVEYKKRRSGSQQNEARQHADSTWANVAKPPANDCNDIARCDNSATTNSNPGPAGTSHQPPTNSDVNHSRISGGGS</sequence>
<protein>
    <submittedName>
        <fullName evidence="2">Uncharacterized protein</fullName>
    </submittedName>
</protein>
<gene>
    <name evidence="2" type="ORF">SeLEV6574_g08276</name>
</gene>
<evidence type="ECO:0000256" key="1">
    <source>
        <dbReference type="SAM" id="MobiDB-lite"/>
    </source>
</evidence>
<feature type="compositionally biased region" description="Polar residues" evidence="1">
    <location>
        <begin position="16"/>
        <end position="31"/>
    </location>
</feature>
<feature type="compositionally biased region" description="Polar residues" evidence="1">
    <location>
        <begin position="49"/>
        <end position="76"/>
    </location>
</feature>